<evidence type="ECO:0000256" key="6">
    <source>
        <dbReference type="ARBA" id="ARBA00048142"/>
    </source>
</evidence>
<dbReference type="EMBL" id="CP003221">
    <property type="protein sequence ID" value="EGJ49862.1"/>
    <property type="molecule type" value="Genomic_DNA"/>
</dbReference>
<evidence type="ECO:0000256" key="5">
    <source>
        <dbReference type="ARBA" id="ARBA00032259"/>
    </source>
</evidence>
<dbReference type="InterPro" id="IPR016161">
    <property type="entry name" value="Ald_DH/histidinol_DH"/>
</dbReference>
<evidence type="ECO:0000256" key="2">
    <source>
        <dbReference type="ARBA" id="ARBA00012884"/>
    </source>
</evidence>
<dbReference type="GO" id="GO:0003700">
    <property type="term" value="F:DNA-binding transcription factor activity"/>
    <property type="evidence" value="ECO:0007669"/>
    <property type="project" value="InterPro"/>
</dbReference>
<reference evidence="14 15" key="1">
    <citation type="journal article" date="2011" name="J. Bacteriol.">
        <title>Genome sequence of the mercury-methylating and pleomorphic Desulfovibrio africanus Strain Walvis Bay.</title>
        <authorList>
            <person name="Brown S.D."/>
            <person name="Wall J.D."/>
            <person name="Kucken A.M."/>
            <person name="Gilmour C.C."/>
            <person name="Podar M."/>
            <person name="Brandt C.C."/>
            <person name="Teshima H."/>
            <person name="Detter J.C."/>
            <person name="Han C.S."/>
            <person name="Land M.L."/>
            <person name="Lucas S."/>
            <person name="Han J."/>
            <person name="Pennacchio L."/>
            <person name="Nolan M."/>
            <person name="Pitluck S."/>
            <person name="Woyke T."/>
            <person name="Goodwin L."/>
            <person name="Palumbo A.V."/>
            <person name="Elias D.A."/>
        </authorList>
    </citation>
    <scope>NUCLEOTIDE SEQUENCE [LARGE SCALE GENOMIC DNA]</scope>
    <source>
        <strain evidence="14 15">Walvis Bay</strain>
    </source>
</reference>
<dbReference type="EC" id="1.2.1.88" evidence="2"/>
<feature type="active site" evidence="8 9">
    <location>
        <position position="759"/>
    </location>
</feature>
<dbReference type="eggNOG" id="COG1012">
    <property type="taxonomic scope" value="Bacteria"/>
</dbReference>
<dbReference type="InterPro" id="IPR050485">
    <property type="entry name" value="Proline_metab_enzyme"/>
</dbReference>
<protein>
    <recommendedName>
        <fullName evidence="5">L-glutamate gamma-semialdehyde dehydrogenase</fullName>
        <ecNumber evidence="2">1.2.1.88</ecNumber>
    </recommendedName>
    <alternativeName>
        <fullName evidence="5">L-glutamate gamma-semialdehyde dehydrogenase</fullName>
    </alternativeName>
</protein>
<dbReference type="PIRSF" id="PIRSF000197">
    <property type="entry name" value="Bifunct_PutA"/>
    <property type="match status" value="1"/>
</dbReference>
<evidence type="ECO:0000256" key="8">
    <source>
        <dbReference type="PIRSR" id="PIRSR000197-1"/>
    </source>
</evidence>
<dbReference type="Gene3D" id="3.40.309.10">
    <property type="entry name" value="Aldehyde Dehydrogenase, Chain A, domain 2"/>
    <property type="match status" value="1"/>
</dbReference>
<evidence type="ECO:0000256" key="3">
    <source>
        <dbReference type="ARBA" id="ARBA00023002"/>
    </source>
</evidence>
<gene>
    <name evidence="14" type="ORF">Desaf_1525</name>
</gene>
<dbReference type="NCBIfam" id="TIGR01237">
    <property type="entry name" value="D1pyr5carbox2"/>
    <property type="match status" value="1"/>
</dbReference>
<dbReference type="Pfam" id="PF00171">
    <property type="entry name" value="Aldedh"/>
    <property type="match status" value="1"/>
</dbReference>
<feature type="active site" evidence="8">
    <location>
        <position position="793"/>
    </location>
</feature>
<dbReference type="SUPFAM" id="SSF53720">
    <property type="entry name" value="ALDH-like"/>
    <property type="match status" value="1"/>
</dbReference>
<name>F3Z0N8_DESAF</name>
<dbReference type="PROSITE" id="PS00070">
    <property type="entry name" value="ALDEHYDE_DEHYDR_CYS"/>
    <property type="match status" value="1"/>
</dbReference>
<keyword evidence="15" id="KW-1185">Reference proteome</keyword>
<dbReference type="InterPro" id="IPR005932">
    <property type="entry name" value="RocA"/>
</dbReference>
<dbReference type="HOGENOM" id="CLU_005682_2_1_7"/>
<dbReference type="KEGG" id="daf:Desaf_1525"/>
<dbReference type="InterPro" id="IPR029510">
    <property type="entry name" value="Ald_DH_CS_GLU"/>
</dbReference>
<evidence type="ECO:0000256" key="1">
    <source>
        <dbReference type="ARBA" id="ARBA00004786"/>
    </source>
</evidence>
<organism evidence="14 15">
    <name type="scientific">Desulfocurvibacter africanus subsp. africanus str. Walvis Bay</name>
    <dbReference type="NCBI Taxonomy" id="690850"/>
    <lineage>
        <taxon>Bacteria</taxon>
        <taxon>Pseudomonadati</taxon>
        <taxon>Thermodesulfobacteriota</taxon>
        <taxon>Desulfovibrionia</taxon>
        <taxon>Desulfovibrionales</taxon>
        <taxon>Desulfovibrionaceae</taxon>
        <taxon>Desulfocurvibacter</taxon>
    </lineage>
</organism>
<comment type="catalytic activity">
    <reaction evidence="6">
        <text>L-glutamate 5-semialdehyde + NAD(+) + H2O = L-glutamate + NADH + 2 H(+)</text>
        <dbReference type="Rhea" id="RHEA:30235"/>
        <dbReference type="ChEBI" id="CHEBI:15377"/>
        <dbReference type="ChEBI" id="CHEBI:15378"/>
        <dbReference type="ChEBI" id="CHEBI:29985"/>
        <dbReference type="ChEBI" id="CHEBI:57540"/>
        <dbReference type="ChEBI" id="CHEBI:57945"/>
        <dbReference type="ChEBI" id="CHEBI:58066"/>
        <dbReference type="EC" id="1.2.1.88"/>
    </reaction>
</comment>
<dbReference type="InterPro" id="IPR025703">
    <property type="entry name" value="Bifunct_PutA"/>
</dbReference>
<dbReference type="GO" id="GO:0004657">
    <property type="term" value="F:proline dehydrogenase activity"/>
    <property type="evidence" value="ECO:0007669"/>
    <property type="project" value="InterPro"/>
</dbReference>
<dbReference type="Gene3D" id="3.40.605.10">
    <property type="entry name" value="Aldehyde Dehydrogenase, Chain A, domain 1"/>
    <property type="match status" value="1"/>
</dbReference>
<proteinExistence type="inferred from homology"/>
<dbReference type="CDD" id="cd07124">
    <property type="entry name" value="ALDH_PutA-P5CDH-RocA"/>
    <property type="match status" value="1"/>
</dbReference>
<dbReference type="SUPFAM" id="SSF51730">
    <property type="entry name" value="FAD-linked oxidoreductase"/>
    <property type="match status" value="1"/>
</dbReference>
<feature type="domain" description="Proline utilization A N-terminal" evidence="13">
    <location>
        <begin position="6"/>
        <end position="119"/>
    </location>
</feature>
<dbReference type="NCBIfam" id="NF002852">
    <property type="entry name" value="PRK03137.1"/>
    <property type="match status" value="1"/>
</dbReference>
<dbReference type="eggNOG" id="COG0506">
    <property type="taxonomic scope" value="Bacteria"/>
</dbReference>
<dbReference type="InterPro" id="IPR016160">
    <property type="entry name" value="Ald_DH_CS_CYS"/>
</dbReference>
<evidence type="ECO:0000256" key="9">
    <source>
        <dbReference type="PROSITE-ProRule" id="PRU10007"/>
    </source>
</evidence>
<evidence type="ECO:0000256" key="4">
    <source>
        <dbReference type="ARBA" id="ARBA00023027"/>
    </source>
</evidence>
<accession>F3Z0N8</accession>
<keyword evidence="4" id="KW-0520">NAD</keyword>
<evidence type="ECO:0000259" key="13">
    <source>
        <dbReference type="Pfam" id="PF18083"/>
    </source>
</evidence>
<evidence type="ECO:0000259" key="12">
    <source>
        <dbReference type="Pfam" id="PF01619"/>
    </source>
</evidence>
<dbReference type="FunFam" id="3.40.605.10:FF:000045">
    <property type="entry name" value="1-pyrroline-5-carboxylate dehydrogenase 1"/>
    <property type="match status" value="1"/>
</dbReference>
<dbReference type="PANTHER" id="PTHR42862">
    <property type="entry name" value="DELTA-1-PYRROLINE-5-CARBOXYLATE DEHYDROGENASE 1, ISOFORM A-RELATED"/>
    <property type="match status" value="1"/>
</dbReference>
<dbReference type="PANTHER" id="PTHR42862:SF1">
    <property type="entry name" value="DELTA-1-PYRROLINE-5-CARBOXYLATE DEHYDROGENASE 2, ISOFORM A-RELATED"/>
    <property type="match status" value="1"/>
</dbReference>
<evidence type="ECO:0000259" key="11">
    <source>
        <dbReference type="Pfam" id="PF00171"/>
    </source>
</evidence>
<sequence>MNPEIENKIVARGQEFFKSIAGEAPSIFSKGHWTGKVMDWAMKNEDFKVQLFRFVDVLPYLNTGESLQRHIEEYFAGNDCEIPAVLKWGAEKSGLFGGLAAKVMGKAIRGNIEGMAKQFIIGENSKEAMKSLRKLRKDGFAFVVDFLGEATVSEIEAQAYHDGYMEILDAMAAEQHKWDCLGKSSNGQDWGHAPKVNVAVKLSAFYSQAKPQDIPGSVAGMLTRIVPIYRKIKAMGGFMCIDMEQLKYKEMTIELFKQLRTMDEFKDYPHLGIVLQSYLRDTENDLDGLLSWARANSLPISIRLVKGAYWDFETVMAKQCGWDVPVWTQKPESDICYERCARKILENHDICHFACASHNIRTFSYVMETARELNVPDSRYEFQVLYGMAEPVRKGLKNVAGRVRLYCPYGDLLPGMAYLVRRLLENTANESFLRQSFAEGKELERLLENPALTLKREQECSPVTHPAKRPSYGNLPPFKNYQLIDFTIPEVRAAFPKAIAEARKSKGKTYPLYINGKDVATQDRMTSTNPADPDEVLGQVCQAGRAEIDMAIEAADKAFLSWRDMPAEKRAEYLVKAAAIARRRIYDLCAVQVLEVGKQWDQAYNDVGEAIDFLEYYAREMVRLGTPRRMGFEPGEHNHLFYQAKGVAAVIAPWNFPLAISVGMASAAIVAGNPVIYKPAGPSSIVGYGLVEIFREAGLPEGVFNFCPGRSSVMGDYLIEHPKVSLIAFTGSMEVGLRIQEKAAKVQPGQAQCKRVIAEMGGKNAIIVDDDADLDEAVLGVLYSAFGFQGQKCSACSRVIVVEPIYERFIERLAEAAKSVKIGPAEDPANYMGPVVGPAQQKDILKYIDIAKQEGEVLVMREVPQKGCYVPMTIVAGIRPEHRIAQEEIFGPVLAVMKAKDFDQAIEWANASRFALTGGVYSRSPRHLEQARREFRVGNLYLNRNCVGALVERQPFGGFKMSGVGSKAGGPDYLLQFLDPRVVTENTMRRGFTPIEDDDNWVC</sequence>
<dbReference type="PROSITE" id="PS00687">
    <property type="entry name" value="ALDEHYDE_DEHYDR_GLU"/>
    <property type="match status" value="1"/>
</dbReference>
<comment type="similarity">
    <text evidence="7">Belongs to the aldehyde dehydrogenase family. RocA subfamily.</text>
</comment>
<dbReference type="Proteomes" id="UP000007844">
    <property type="component" value="Chromosome"/>
</dbReference>
<dbReference type="UniPathway" id="UPA00261">
    <property type="reaction ID" value="UER00373"/>
</dbReference>
<evidence type="ECO:0000313" key="14">
    <source>
        <dbReference type="EMBL" id="EGJ49862.1"/>
    </source>
</evidence>
<dbReference type="InterPro" id="IPR041514">
    <property type="entry name" value="PutA_N"/>
</dbReference>
<dbReference type="Pfam" id="PF01619">
    <property type="entry name" value="Pro_dh"/>
    <property type="match status" value="1"/>
</dbReference>
<dbReference type="Pfam" id="PF18083">
    <property type="entry name" value="PutA_N"/>
    <property type="match status" value="1"/>
</dbReference>
<evidence type="ECO:0000256" key="7">
    <source>
        <dbReference type="ARBA" id="ARBA00061617"/>
    </source>
</evidence>
<dbReference type="AlphaFoldDB" id="F3Z0N8"/>
<feature type="domain" description="Proline dehydrogenase" evidence="12">
    <location>
        <begin position="128"/>
        <end position="435"/>
    </location>
</feature>
<keyword evidence="3 10" id="KW-0560">Oxidoreductase</keyword>
<dbReference type="GO" id="GO:0010133">
    <property type="term" value="P:L-proline catabolic process to L-glutamate"/>
    <property type="evidence" value="ECO:0007669"/>
    <property type="project" value="UniProtKB-UniPathway"/>
</dbReference>
<dbReference type="Gene3D" id="3.20.20.220">
    <property type="match status" value="1"/>
</dbReference>
<dbReference type="STRING" id="690850.Desaf_1525"/>
<dbReference type="InterPro" id="IPR015590">
    <property type="entry name" value="Aldehyde_DH_dom"/>
</dbReference>
<dbReference type="RefSeq" id="WP_014259646.1">
    <property type="nucleotide sequence ID" value="NC_016629.1"/>
</dbReference>
<evidence type="ECO:0000313" key="15">
    <source>
        <dbReference type="Proteomes" id="UP000007844"/>
    </source>
</evidence>
<dbReference type="GO" id="GO:0009898">
    <property type="term" value="C:cytoplasmic side of plasma membrane"/>
    <property type="evidence" value="ECO:0007669"/>
    <property type="project" value="TreeGrafter"/>
</dbReference>
<comment type="pathway">
    <text evidence="1">Amino-acid degradation; L-proline degradation into L-glutamate; L-glutamate from L-proline: step 2/2.</text>
</comment>
<dbReference type="InterPro" id="IPR016162">
    <property type="entry name" value="Ald_DH_N"/>
</dbReference>
<dbReference type="InterPro" id="IPR029041">
    <property type="entry name" value="FAD-linked_oxidoreductase-like"/>
</dbReference>
<dbReference type="InterPro" id="IPR002872">
    <property type="entry name" value="Proline_DH_dom"/>
</dbReference>
<dbReference type="FunFam" id="3.40.309.10:FF:000005">
    <property type="entry name" value="1-pyrroline-5-carboxylate dehydrogenase 1"/>
    <property type="match status" value="1"/>
</dbReference>
<evidence type="ECO:0000256" key="10">
    <source>
        <dbReference type="RuleBase" id="RU003345"/>
    </source>
</evidence>
<dbReference type="GO" id="GO:0003842">
    <property type="term" value="F:L-glutamate gamma-semialdehyde dehydrogenase activity"/>
    <property type="evidence" value="ECO:0007669"/>
    <property type="project" value="UniProtKB-EC"/>
</dbReference>
<feature type="domain" description="Aldehyde dehydrogenase" evidence="11">
    <location>
        <begin position="522"/>
        <end position="982"/>
    </location>
</feature>
<dbReference type="InterPro" id="IPR016163">
    <property type="entry name" value="Ald_DH_C"/>
</dbReference>